<sequence>MLPLPQSPEFARTCDALGLPIRRMQRESGGELSLVWQVQSRNFGPLGRVDMISRGPVARDPACLPDWLDRFQRWQDGRPLLLNSDGLPPEALRQAGFWPLMTPASLALLPLGPGAALRAGLQQKWRNRLNRAMGAGLRVTRHALSSGHWLLTAEAAQARKKGYRSLPPGFALAFARANPGKAQLWEVNQKGQPLAAVLMLRHGRMATWQMGHVTPEGRKHSAMNLALFTAMTALADQGHSLLDLGTINTQDAPGLARFKLGTGAQTHRLGGSWLHYGALAPIARRLPMRLAA</sequence>
<keyword evidence="2" id="KW-0808">Transferase</keyword>
<protein>
    <submittedName>
        <fullName evidence="2">GNAT family N-acetyltransferase</fullName>
        <ecNumber evidence="2">2.3.1.-</ecNumber>
    </submittedName>
</protein>
<reference evidence="2 3" key="1">
    <citation type="submission" date="2023-05" db="EMBL/GenBank/DDBJ databases">
        <title>YMD87, complete Genome.</title>
        <authorList>
            <person name="Zhang J."/>
            <person name="Xu X."/>
        </authorList>
    </citation>
    <scope>NUCLEOTIDE SEQUENCE [LARGE SCALE GENOMIC DNA]</scope>
    <source>
        <strain evidence="2 3">YMD87</strain>
    </source>
</reference>
<keyword evidence="2" id="KW-0012">Acyltransferase</keyword>
<keyword evidence="3" id="KW-1185">Reference proteome</keyword>
<evidence type="ECO:0000259" key="1">
    <source>
        <dbReference type="Pfam" id="PF13480"/>
    </source>
</evidence>
<dbReference type="InterPro" id="IPR016181">
    <property type="entry name" value="Acyl_CoA_acyltransferase"/>
</dbReference>
<evidence type="ECO:0000313" key="3">
    <source>
        <dbReference type="Proteomes" id="UP001241605"/>
    </source>
</evidence>
<dbReference type="InterPro" id="IPR050644">
    <property type="entry name" value="PG_Glycine_Bridge_Synth"/>
</dbReference>
<evidence type="ECO:0000313" key="2">
    <source>
        <dbReference type="EMBL" id="WGW02536.1"/>
    </source>
</evidence>
<dbReference type="PANTHER" id="PTHR36174">
    <property type="entry name" value="LIPID II:GLYCINE GLYCYLTRANSFERASE"/>
    <property type="match status" value="1"/>
</dbReference>
<dbReference type="InterPro" id="IPR038740">
    <property type="entry name" value="BioF2-like_GNAT_dom"/>
</dbReference>
<dbReference type="RefSeq" id="WP_282299169.1">
    <property type="nucleotide sequence ID" value="NZ_CP124616.1"/>
</dbReference>
<dbReference type="SUPFAM" id="SSF55729">
    <property type="entry name" value="Acyl-CoA N-acyltransferases (Nat)"/>
    <property type="match status" value="1"/>
</dbReference>
<accession>A0ABY8QES2</accession>
<name>A0ABY8QES2_9RHOB</name>
<dbReference type="Pfam" id="PF13480">
    <property type="entry name" value="Acetyltransf_6"/>
    <property type="match status" value="1"/>
</dbReference>
<dbReference type="GO" id="GO:0016746">
    <property type="term" value="F:acyltransferase activity"/>
    <property type="evidence" value="ECO:0007669"/>
    <property type="project" value="UniProtKB-KW"/>
</dbReference>
<feature type="domain" description="BioF2-like acetyltransferase" evidence="1">
    <location>
        <begin position="149"/>
        <end position="249"/>
    </location>
</feature>
<proteinExistence type="predicted"/>
<gene>
    <name evidence="2" type="ORF">QF118_11320</name>
</gene>
<organism evidence="2 3">
    <name type="scientific">Tropicibacter oceani</name>
    <dbReference type="NCBI Taxonomy" id="3058420"/>
    <lineage>
        <taxon>Bacteria</taxon>
        <taxon>Pseudomonadati</taxon>
        <taxon>Pseudomonadota</taxon>
        <taxon>Alphaproteobacteria</taxon>
        <taxon>Rhodobacterales</taxon>
        <taxon>Roseobacteraceae</taxon>
        <taxon>Tropicibacter</taxon>
    </lineage>
</organism>
<dbReference type="Gene3D" id="3.40.630.30">
    <property type="match status" value="1"/>
</dbReference>
<dbReference type="EMBL" id="CP124616">
    <property type="protein sequence ID" value="WGW02536.1"/>
    <property type="molecule type" value="Genomic_DNA"/>
</dbReference>
<dbReference type="Proteomes" id="UP001241605">
    <property type="component" value="Chromosome"/>
</dbReference>
<dbReference type="PANTHER" id="PTHR36174:SF1">
    <property type="entry name" value="LIPID II:GLYCINE GLYCYLTRANSFERASE"/>
    <property type="match status" value="1"/>
</dbReference>
<dbReference type="EC" id="2.3.1.-" evidence="2"/>